<keyword evidence="2" id="KW-0863">Zinc-finger</keyword>
<feature type="non-terminal residue" evidence="5">
    <location>
        <position position="190"/>
    </location>
</feature>
<keyword evidence="5" id="KW-0436">Ligase</keyword>
<sequence>HQPTWLRCGHRLCARCLGTMVALGDASPRPLRCPFCRRHSPVPPGDTQRLQDDGRALATGCERAGAQGPPRSPEVLLCPAVLDPPPGPGCLVVTVLEVPAAAPVGLGDTEPVQLYSPGTLPCRRHKGRSWGGGTVPRCVLGALGLLCVTSLPLGIYLLLLQCHGPGAVLASLVPTALLLGIAGGLGQCLC</sequence>
<accession>A0A7K5YP56</accession>
<dbReference type="Proteomes" id="UP000522270">
    <property type="component" value="Unassembled WGS sequence"/>
</dbReference>
<protein>
    <submittedName>
        <fullName evidence="5">RN182 ligase</fullName>
    </submittedName>
</protein>
<dbReference type="GO" id="GO:0016567">
    <property type="term" value="P:protein ubiquitination"/>
    <property type="evidence" value="ECO:0007669"/>
    <property type="project" value="UniProtKB-UniPathway"/>
</dbReference>
<keyword evidence="4" id="KW-1133">Transmembrane helix</keyword>
<name>A0A7K5YP56_9AVES</name>
<gene>
    <name evidence="5" type="primary">Rnf182_0</name>
    <name evidence="5" type="ORF">PTEBUR_R08967</name>
</gene>
<dbReference type="UniPathway" id="UPA00143"/>
<keyword evidence="3" id="KW-0862">Zinc</keyword>
<dbReference type="InterPro" id="IPR042285">
    <property type="entry name" value="RNF182"/>
</dbReference>
<dbReference type="GO" id="GO:0008270">
    <property type="term" value="F:zinc ion binding"/>
    <property type="evidence" value="ECO:0007669"/>
    <property type="project" value="UniProtKB-KW"/>
</dbReference>
<keyword evidence="6" id="KW-1185">Reference proteome</keyword>
<organism evidence="5 6">
    <name type="scientific">Pterocles burchelli</name>
    <dbReference type="NCBI Taxonomy" id="2585816"/>
    <lineage>
        <taxon>Eukaryota</taxon>
        <taxon>Metazoa</taxon>
        <taxon>Chordata</taxon>
        <taxon>Craniata</taxon>
        <taxon>Vertebrata</taxon>
        <taxon>Euteleostomi</taxon>
        <taxon>Archelosauria</taxon>
        <taxon>Archosauria</taxon>
        <taxon>Dinosauria</taxon>
        <taxon>Saurischia</taxon>
        <taxon>Theropoda</taxon>
        <taxon>Coelurosauria</taxon>
        <taxon>Aves</taxon>
        <taxon>Neognathae</taxon>
        <taxon>Neoaves</taxon>
        <taxon>Columbimorphae</taxon>
        <taxon>Pterocliformes</taxon>
        <taxon>Pteroclidae</taxon>
        <taxon>Pterocles</taxon>
    </lineage>
</organism>
<evidence type="ECO:0000256" key="1">
    <source>
        <dbReference type="ARBA" id="ARBA00022723"/>
    </source>
</evidence>
<dbReference type="PANTHER" id="PTHR46675:SF3">
    <property type="entry name" value="E3 UBIQUITIN-PROTEIN LIGASE RNF182"/>
    <property type="match status" value="1"/>
</dbReference>
<keyword evidence="4" id="KW-0472">Membrane</keyword>
<dbReference type="Gene3D" id="3.30.40.10">
    <property type="entry name" value="Zinc/RING finger domain, C3HC4 (zinc finger)"/>
    <property type="match status" value="1"/>
</dbReference>
<dbReference type="AlphaFoldDB" id="A0A7K5YP56"/>
<proteinExistence type="predicted"/>
<evidence type="ECO:0000256" key="4">
    <source>
        <dbReference type="SAM" id="Phobius"/>
    </source>
</evidence>
<keyword evidence="1" id="KW-0479">Metal-binding</keyword>
<evidence type="ECO:0000313" key="5">
    <source>
        <dbReference type="EMBL" id="NWU67069.1"/>
    </source>
</evidence>
<dbReference type="PANTHER" id="PTHR46675">
    <property type="entry name" value="E3 UBIQUITIN-PROTEIN LIGASE RNF182"/>
    <property type="match status" value="1"/>
</dbReference>
<dbReference type="SUPFAM" id="SSF57850">
    <property type="entry name" value="RING/U-box"/>
    <property type="match status" value="1"/>
</dbReference>
<dbReference type="InterPro" id="IPR013083">
    <property type="entry name" value="Znf_RING/FYVE/PHD"/>
</dbReference>
<keyword evidence="4" id="KW-0812">Transmembrane</keyword>
<reference evidence="5 6" key="1">
    <citation type="submission" date="2019-09" db="EMBL/GenBank/DDBJ databases">
        <title>Bird 10,000 Genomes (B10K) Project - Family phase.</title>
        <authorList>
            <person name="Zhang G."/>
        </authorList>
    </citation>
    <scope>NUCLEOTIDE SEQUENCE [LARGE SCALE GENOMIC DNA]</scope>
    <source>
        <strain evidence="5">B10K-DU-027-49</strain>
        <tissue evidence="5">Muscle</tissue>
    </source>
</reference>
<dbReference type="PROSITE" id="PS00518">
    <property type="entry name" value="ZF_RING_1"/>
    <property type="match status" value="1"/>
</dbReference>
<comment type="caution">
    <text evidence="5">The sequence shown here is derived from an EMBL/GenBank/DDBJ whole genome shotgun (WGS) entry which is preliminary data.</text>
</comment>
<evidence type="ECO:0000256" key="2">
    <source>
        <dbReference type="ARBA" id="ARBA00022771"/>
    </source>
</evidence>
<feature type="non-terminal residue" evidence="5">
    <location>
        <position position="1"/>
    </location>
</feature>
<dbReference type="GO" id="GO:0016874">
    <property type="term" value="F:ligase activity"/>
    <property type="evidence" value="ECO:0007669"/>
    <property type="project" value="UniProtKB-KW"/>
</dbReference>
<feature type="transmembrane region" description="Helical" evidence="4">
    <location>
        <begin position="138"/>
        <end position="160"/>
    </location>
</feature>
<dbReference type="InterPro" id="IPR017907">
    <property type="entry name" value="Znf_RING_CS"/>
</dbReference>
<feature type="transmembrane region" description="Helical" evidence="4">
    <location>
        <begin position="166"/>
        <end position="186"/>
    </location>
</feature>
<evidence type="ECO:0000313" key="6">
    <source>
        <dbReference type="Proteomes" id="UP000522270"/>
    </source>
</evidence>
<evidence type="ECO:0000256" key="3">
    <source>
        <dbReference type="ARBA" id="ARBA00022833"/>
    </source>
</evidence>
<dbReference type="OrthoDB" id="8062037at2759"/>
<dbReference type="EMBL" id="VYZE01000430">
    <property type="protein sequence ID" value="NWU67069.1"/>
    <property type="molecule type" value="Genomic_DNA"/>
</dbReference>